<name>A0A939IRL5_9ALTE</name>
<organism evidence="8 9">
    <name type="scientific">Bowmanella dokdonensis</name>
    <dbReference type="NCBI Taxonomy" id="751969"/>
    <lineage>
        <taxon>Bacteria</taxon>
        <taxon>Pseudomonadati</taxon>
        <taxon>Pseudomonadota</taxon>
        <taxon>Gammaproteobacteria</taxon>
        <taxon>Alteromonadales</taxon>
        <taxon>Alteromonadaceae</taxon>
        <taxon>Bowmanella</taxon>
    </lineage>
</organism>
<dbReference type="Gene3D" id="3.40.109.10">
    <property type="entry name" value="NADH Oxidase"/>
    <property type="match status" value="1"/>
</dbReference>
<comment type="cofactor">
    <cofactor evidence="1">
        <name>FMN</name>
        <dbReference type="ChEBI" id="CHEBI:58210"/>
    </cofactor>
</comment>
<evidence type="ECO:0000256" key="3">
    <source>
        <dbReference type="ARBA" id="ARBA00022630"/>
    </source>
</evidence>
<dbReference type="RefSeq" id="WP_206573750.1">
    <property type="nucleotide sequence ID" value="NZ_JAFKCV010000005.1"/>
</dbReference>
<feature type="domain" description="Nitroreductase" evidence="7">
    <location>
        <begin position="8"/>
        <end position="184"/>
    </location>
</feature>
<dbReference type="Proteomes" id="UP000664654">
    <property type="component" value="Unassembled WGS sequence"/>
</dbReference>
<protein>
    <submittedName>
        <fullName evidence="8">NAD(P)H-dependent oxidoreductase</fullName>
    </submittedName>
</protein>
<dbReference type="GO" id="GO:0016491">
    <property type="term" value="F:oxidoreductase activity"/>
    <property type="evidence" value="ECO:0007669"/>
    <property type="project" value="UniProtKB-KW"/>
</dbReference>
<gene>
    <name evidence="8" type="ORF">J0A66_10395</name>
</gene>
<dbReference type="InterPro" id="IPR033878">
    <property type="entry name" value="NfsB-like"/>
</dbReference>
<evidence type="ECO:0000313" key="8">
    <source>
        <dbReference type="EMBL" id="MBN7825631.1"/>
    </source>
</evidence>
<dbReference type="InterPro" id="IPR000415">
    <property type="entry name" value="Nitroreductase-like"/>
</dbReference>
<dbReference type="SUPFAM" id="SSF55469">
    <property type="entry name" value="FMN-dependent nitroreductase-like"/>
    <property type="match status" value="1"/>
</dbReference>
<accession>A0A939IRL5</accession>
<dbReference type="Pfam" id="PF00881">
    <property type="entry name" value="Nitroreductase"/>
    <property type="match status" value="1"/>
</dbReference>
<evidence type="ECO:0000256" key="5">
    <source>
        <dbReference type="ARBA" id="ARBA00022857"/>
    </source>
</evidence>
<dbReference type="PANTHER" id="PTHR43673:SF2">
    <property type="entry name" value="NITROREDUCTASE"/>
    <property type="match status" value="1"/>
</dbReference>
<comment type="caution">
    <text evidence="8">The sequence shown here is derived from an EMBL/GenBank/DDBJ whole genome shotgun (WGS) entry which is preliminary data.</text>
</comment>
<evidence type="ECO:0000256" key="1">
    <source>
        <dbReference type="ARBA" id="ARBA00001917"/>
    </source>
</evidence>
<dbReference type="InterPro" id="IPR029479">
    <property type="entry name" value="Nitroreductase"/>
</dbReference>
<keyword evidence="6" id="KW-0560">Oxidoreductase</keyword>
<evidence type="ECO:0000256" key="4">
    <source>
        <dbReference type="ARBA" id="ARBA00022643"/>
    </source>
</evidence>
<keyword evidence="9" id="KW-1185">Reference proteome</keyword>
<comment type="similarity">
    <text evidence="2">Belongs to the nitroreductase family.</text>
</comment>
<dbReference type="CDD" id="cd02149">
    <property type="entry name" value="NfsB-like"/>
    <property type="match status" value="1"/>
</dbReference>
<keyword evidence="5" id="KW-0521">NADP</keyword>
<dbReference type="AlphaFoldDB" id="A0A939IRL5"/>
<dbReference type="EMBL" id="JAFKCV010000005">
    <property type="protein sequence ID" value="MBN7825631.1"/>
    <property type="molecule type" value="Genomic_DNA"/>
</dbReference>
<sequence>MSLLEALNWRYAARAFSEQRLDDEQIRQLLEATRLSASSYGLQPYRILVIASRQEREKLLPYSFGQTKIRDCSHLLVFAASTLPVDQQVDEYIQRLADIREQRVDQHQGYATHMKSALGAMSLDKQHQWAHEQAYIALGTLLTSAALMRIDSCPMSGIDKLRYDEALGLADMHLTTSFVCALGYRHTEDRSAQQAKVRLPLSSLVAWPLTF</sequence>
<evidence type="ECO:0000313" key="9">
    <source>
        <dbReference type="Proteomes" id="UP000664654"/>
    </source>
</evidence>
<evidence type="ECO:0000259" key="7">
    <source>
        <dbReference type="Pfam" id="PF00881"/>
    </source>
</evidence>
<dbReference type="PANTHER" id="PTHR43673">
    <property type="entry name" value="NAD(P)H NITROREDUCTASE YDGI-RELATED"/>
    <property type="match status" value="1"/>
</dbReference>
<keyword evidence="3" id="KW-0285">Flavoprotein</keyword>
<reference evidence="8" key="1">
    <citation type="submission" date="2021-03" db="EMBL/GenBank/DDBJ databases">
        <title>novel species isolated from a fishpond in China.</title>
        <authorList>
            <person name="Lu H."/>
            <person name="Cai Z."/>
        </authorList>
    </citation>
    <scope>NUCLEOTIDE SEQUENCE</scope>
    <source>
        <strain evidence="8">JCM 30855</strain>
    </source>
</reference>
<keyword evidence="4" id="KW-0288">FMN</keyword>
<evidence type="ECO:0000256" key="2">
    <source>
        <dbReference type="ARBA" id="ARBA00007118"/>
    </source>
</evidence>
<evidence type="ECO:0000256" key="6">
    <source>
        <dbReference type="ARBA" id="ARBA00023002"/>
    </source>
</evidence>
<proteinExistence type="inferred from homology"/>